<organism evidence="1 2">
    <name type="scientific">Sodalis glossinidius (strain morsitans)</name>
    <dbReference type="NCBI Taxonomy" id="343509"/>
    <lineage>
        <taxon>Bacteria</taxon>
        <taxon>Pseudomonadati</taxon>
        <taxon>Pseudomonadota</taxon>
        <taxon>Gammaproteobacteria</taxon>
        <taxon>Enterobacterales</taxon>
        <taxon>Bruguierivoracaceae</taxon>
        <taxon>Sodalis</taxon>
    </lineage>
</organism>
<evidence type="ECO:0000313" key="2">
    <source>
        <dbReference type="Proteomes" id="UP000245838"/>
    </source>
</evidence>
<protein>
    <submittedName>
        <fullName evidence="1">Uncharacterized protein</fullName>
    </submittedName>
</protein>
<dbReference type="Proteomes" id="UP000245838">
    <property type="component" value="Chromosome sggmmb4_Chromosome"/>
</dbReference>
<dbReference type="AlphaFoldDB" id="A0A193QI43"/>
<dbReference type="OrthoDB" id="6191871at2"/>
<dbReference type="EMBL" id="LN854557">
    <property type="protein sequence ID" value="CRL44595.1"/>
    <property type="molecule type" value="Genomic_DNA"/>
</dbReference>
<evidence type="ECO:0000313" key="1">
    <source>
        <dbReference type="EMBL" id="CRL44595.1"/>
    </source>
</evidence>
<sequence>MDAYNALIDDKILTLQSLNTLSTRTMLENAPISWGIKDTESRDVYMNKSCLDFLNSPKGRDLITKEKKMLSSRVNGQQWKPNISRWIAEQCIDGAEIISTSYY</sequence>
<proteinExistence type="predicted"/>
<dbReference type="RefSeq" id="WP_148203399.1">
    <property type="nucleotide sequence ID" value="NC_007712.1"/>
</dbReference>
<reference evidence="1 2" key="1">
    <citation type="submission" date="2015-05" db="EMBL/GenBank/DDBJ databases">
        <authorList>
            <person name="Goodhead I."/>
        </authorList>
    </citation>
    <scope>NUCLEOTIDE SEQUENCE [LARGE SCALE GENOMIC DNA]</scope>
    <source>
        <strain evidence="2">morsitans</strain>
    </source>
</reference>
<accession>A0A193QI43</accession>
<gene>
    <name evidence="1" type="ORF">SGGMMB4_01775</name>
</gene>
<name>A0A193QI43_SODGM</name>